<evidence type="ECO:0000256" key="9">
    <source>
        <dbReference type="ARBA" id="ARBA00022989"/>
    </source>
</evidence>
<dbReference type="InterPro" id="IPR050640">
    <property type="entry name" value="Bact_2-comp_sensor_kinase"/>
</dbReference>
<dbReference type="PROSITE" id="PS50885">
    <property type="entry name" value="HAMP"/>
    <property type="match status" value="1"/>
</dbReference>
<accession>A0A0X8FBZ8</accession>
<evidence type="ECO:0000256" key="11">
    <source>
        <dbReference type="ARBA" id="ARBA00023136"/>
    </source>
</evidence>
<keyword evidence="7" id="KW-0418">Kinase</keyword>
<keyword evidence="3" id="KW-0597">Phosphoprotein</keyword>
<keyword evidence="2" id="KW-1003">Cell membrane</keyword>
<evidence type="ECO:0000256" key="5">
    <source>
        <dbReference type="ARBA" id="ARBA00022692"/>
    </source>
</evidence>
<dbReference type="PANTHER" id="PTHR34220">
    <property type="entry name" value="SENSOR HISTIDINE KINASE YPDA"/>
    <property type="match status" value="1"/>
</dbReference>
<keyword evidence="11 12" id="KW-0472">Membrane</keyword>
<evidence type="ECO:0000259" key="13">
    <source>
        <dbReference type="PROSITE" id="PS50885"/>
    </source>
</evidence>
<keyword evidence="4" id="KW-0808">Transferase</keyword>
<gene>
    <name evidence="14" type="ORF">AWM72_07110</name>
</gene>
<name>A0A0X8FBZ8_9LACT</name>
<reference evidence="15" key="2">
    <citation type="submission" date="2016-01" db="EMBL/GenBank/DDBJ databases">
        <title>Six Aerococcus type strain genome sequencing and assembly using PacBio and Illumina Hiseq.</title>
        <authorList>
            <person name="Carkaci D."/>
            <person name="Dargis R."/>
            <person name="Nielsen X.C."/>
            <person name="Skovgaard O."/>
            <person name="Fuursted K."/>
            <person name="Christensen J.J."/>
        </authorList>
    </citation>
    <scope>NUCLEOTIDE SEQUENCE [LARGE SCALE GENOMIC DNA]</scope>
    <source>
        <strain evidence="15">CCUG43001</strain>
    </source>
</reference>
<keyword evidence="8" id="KW-0067">ATP-binding</keyword>
<keyword evidence="5 12" id="KW-0812">Transmembrane</keyword>
<evidence type="ECO:0000256" key="1">
    <source>
        <dbReference type="ARBA" id="ARBA00004651"/>
    </source>
</evidence>
<dbReference type="Proteomes" id="UP000069912">
    <property type="component" value="Chromosome"/>
</dbReference>
<dbReference type="PANTHER" id="PTHR34220:SF11">
    <property type="entry name" value="SENSOR PROTEIN KINASE HPTS"/>
    <property type="match status" value="1"/>
</dbReference>
<evidence type="ECO:0000256" key="6">
    <source>
        <dbReference type="ARBA" id="ARBA00022741"/>
    </source>
</evidence>
<keyword evidence="6" id="KW-0547">Nucleotide-binding</keyword>
<proteinExistence type="predicted"/>
<dbReference type="SUPFAM" id="SSF55874">
    <property type="entry name" value="ATPase domain of HSP90 chaperone/DNA topoisomerase II/histidine kinase"/>
    <property type="match status" value="1"/>
</dbReference>
<evidence type="ECO:0000313" key="15">
    <source>
        <dbReference type="Proteomes" id="UP000069912"/>
    </source>
</evidence>
<dbReference type="InterPro" id="IPR036890">
    <property type="entry name" value="HATPase_C_sf"/>
</dbReference>
<comment type="subcellular location">
    <subcellularLocation>
        <location evidence="1">Cell membrane</location>
        <topology evidence="1">Multi-pass membrane protein</topology>
    </subcellularLocation>
</comment>
<dbReference type="GeneID" id="92903832"/>
<organism evidence="14 15">
    <name type="scientific">Aerococcus sanguinicola</name>
    <dbReference type="NCBI Taxonomy" id="119206"/>
    <lineage>
        <taxon>Bacteria</taxon>
        <taxon>Bacillati</taxon>
        <taxon>Bacillota</taxon>
        <taxon>Bacilli</taxon>
        <taxon>Lactobacillales</taxon>
        <taxon>Aerococcaceae</taxon>
        <taxon>Aerococcus</taxon>
    </lineage>
</organism>
<dbReference type="Pfam" id="PF06580">
    <property type="entry name" value="His_kinase"/>
    <property type="match status" value="1"/>
</dbReference>
<dbReference type="KEGG" id="asan:AWM72_07110"/>
<feature type="domain" description="HAMP" evidence="13">
    <location>
        <begin position="263"/>
        <end position="314"/>
    </location>
</feature>
<dbReference type="GO" id="GO:0000155">
    <property type="term" value="F:phosphorelay sensor kinase activity"/>
    <property type="evidence" value="ECO:0007669"/>
    <property type="project" value="InterPro"/>
</dbReference>
<evidence type="ECO:0000313" key="14">
    <source>
        <dbReference type="EMBL" id="AMB94533.1"/>
    </source>
</evidence>
<dbReference type="InterPro" id="IPR003660">
    <property type="entry name" value="HAMP_dom"/>
</dbReference>
<dbReference type="EMBL" id="CP014160">
    <property type="protein sequence ID" value="AMB94533.1"/>
    <property type="molecule type" value="Genomic_DNA"/>
</dbReference>
<evidence type="ECO:0000256" key="4">
    <source>
        <dbReference type="ARBA" id="ARBA00022679"/>
    </source>
</evidence>
<evidence type="ECO:0000256" key="8">
    <source>
        <dbReference type="ARBA" id="ARBA00022840"/>
    </source>
</evidence>
<keyword evidence="9 12" id="KW-1133">Transmembrane helix</keyword>
<dbReference type="GO" id="GO:0005524">
    <property type="term" value="F:ATP binding"/>
    <property type="evidence" value="ECO:0007669"/>
    <property type="project" value="UniProtKB-KW"/>
</dbReference>
<feature type="transmembrane region" description="Helical" evidence="12">
    <location>
        <begin position="16"/>
        <end position="38"/>
    </location>
</feature>
<dbReference type="AlphaFoldDB" id="A0A0X8FBZ8"/>
<evidence type="ECO:0000256" key="3">
    <source>
        <dbReference type="ARBA" id="ARBA00022553"/>
    </source>
</evidence>
<evidence type="ECO:0000256" key="12">
    <source>
        <dbReference type="SAM" id="Phobius"/>
    </source>
</evidence>
<evidence type="ECO:0000256" key="2">
    <source>
        <dbReference type="ARBA" id="ARBA00022475"/>
    </source>
</evidence>
<dbReference type="Gene3D" id="3.30.565.10">
    <property type="entry name" value="Histidine kinase-like ATPase, C-terminal domain"/>
    <property type="match status" value="1"/>
</dbReference>
<keyword evidence="10" id="KW-0902">Two-component regulatory system</keyword>
<reference evidence="14 15" key="1">
    <citation type="journal article" date="2016" name="Genome Announc.">
        <title>Complete Genome Sequences of Aerococcus christensenii CCUG 28831T, Aerococcus sanguinicola CCUG 43001T, Aerococcus urinae CCUG 36881T, Aerococcus urinaeequi CCUG 28094T, Aerococcus urinaehominis CCUG 42038 BT, and Aerococcus viridans CCUG 4311T.</title>
        <authorList>
            <person name="Carkaci D."/>
            <person name="Dargis R."/>
            <person name="Nielsen X.C."/>
            <person name="Skovgaard O."/>
            <person name="Fuursted K."/>
            <person name="Christensen J.J."/>
        </authorList>
    </citation>
    <scope>NUCLEOTIDE SEQUENCE [LARGE SCALE GENOMIC DNA]</scope>
    <source>
        <strain evidence="14 15">CCUG43001</strain>
    </source>
</reference>
<dbReference type="RefSeq" id="WP_067975428.1">
    <property type="nucleotide sequence ID" value="NZ_CP014160.1"/>
</dbReference>
<sequence length="528" mass="59536">MAQTFRESLERDMVRIGTLSVVLVSTILVLVFMAYAYIEQTTQLRRDTEGIAAAFADDLAGADRVLEAMLAAEGPGRDLSYRFYRTQADNHLEGQVFLLDGEGEEVYNNAPDRPLPASYRQLLAGGEGEAGRLTYFDVAGQPYLMVYRRQPDKLAVYLIKGQDLVQADRIDAVSYILLNPYSRVLASDKSANLDHVAGRGHFAWVNNQVYLRQQTPLASGFQLQTQILFLPILSLLAISLAGLLLLILFMVGLTNHFAAYLAKHNSQAIDSLVGETRRISQGDQERLEGDYEADFAYLAQAMNLMLARIRQLNADQIDLERDRVNYERKMLEAQFNPHFLYNTLETIRITSQFDPKVCSQLIRSLTTILRYSMGGQMADAALAEDLKVIDHYLQVTQVRFPQFSYAIHCPEALGQVQVPRLFLLSAIENAIKYGRDQRPDLRIDLTVDCEEDQVFFCLADNGPGFSQEARAHLAADLAANRGQHGLMNSIKRLHFLYPEAQLEVKDSDEGACLIYWIRRPAHVPDCDR</sequence>
<dbReference type="GO" id="GO:0005886">
    <property type="term" value="C:plasma membrane"/>
    <property type="evidence" value="ECO:0007669"/>
    <property type="project" value="UniProtKB-SubCell"/>
</dbReference>
<evidence type="ECO:0000256" key="7">
    <source>
        <dbReference type="ARBA" id="ARBA00022777"/>
    </source>
</evidence>
<keyword evidence="15" id="KW-1185">Reference proteome</keyword>
<evidence type="ECO:0000256" key="10">
    <source>
        <dbReference type="ARBA" id="ARBA00023012"/>
    </source>
</evidence>
<dbReference type="InterPro" id="IPR010559">
    <property type="entry name" value="Sig_transdc_His_kin_internal"/>
</dbReference>
<feature type="transmembrane region" description="Helical" evidence="12">
    <location>
        <begin position="227"/>
        <end position="253"/>
    </location>
</feature>
<protein>
    <recommendedName>
        <fullName evidence="13">HAMP domain-containing protein</fullName>
    </recommendedName>
</protein>